<comment type="subcellular location">
    <subcellularLocation>
        <location evidence="1">Membrane</location>
        <topology evidence="1">Multi-pass membrane protein</topology>
    </subcellularLocation>
</comment>
<protein>
    <submittedName>
        <fullName evidence="7">MFS transporter</fullName>
    </submittedName>
</protein>
<dbReference type="RefSeq" id="WP_193910906.1">
    <property type="nucleotide sequence ID" value="NZ_PRDL01000001.1"/>
</dbReference>
<organism evidence="7 8">
    <name type="scientific">Cellvibrio polysaccharolyticus</name>
    <dbReference type="NCBI Taxonomy" id="2082724"/>
    <lineage>
        <taxon>Bacteria</taxon>
        <taxon>Pseudomonadati</taxon>
        <taxon>Pseudomonadota</taxon>
        <taxon>Gammaproteobacteria</taxon>
        <taxon>Cellvibrionales</taxon>
        <taxon>Cellvibrionaceae</taxon>
        <taxon>Cellvibrio</taxon>
    </lineage>
</organism>
<dbReference type="GO" id="GO:0008521">
    <property type="term" value="F:acetyl-CoA transmembrane transporter activity"/>
    <property type="evidence" value="ECO:0007669"/>
    <property type="project" value="InterPro"/>
</dbReference>
<feature type="transmembrane region" description="Helical" evidence="6">
    <location>
        <begin position="423"/>
        <end position="444"/>
    </location>
</feature>
<evidence type="ECO:0000256" key="3">
    <source>
        <dbReference type="ARBA" id="ARBA00022692"/>
    </source>
</evidence>
<keyword evidence="4 6" id="KW-1133">Transmembrane helix</keyword>
<dbReference type="GO" id="GO:0016020">
    <property type="term" value="C:membrane"/>
    <property type="evidence" value="ECO:0007669"/>
    <property type="project" value="UniProtKB-SubCell"/>
</dbReference>
<gene>
    <name evidence="7" type="ORF">C4F51_14390</name>
</gene>
<dbReference type="InterPro" id="IPR036259">
    <property type="entry name" value="MFS_trans_sf"/>
</dbReference>
<dbReference type="NCBIfam" id="TIGR00901">
    <property type="entry name" value="2A0125"/>
    <property type="match status" value="1"/>
</dbReference>
<dbReference type="InterPro" id="IPR004752">
    <property type="entry name" value="AmpG_permease/AT-1"/>
</dbReference>
<name>A0A928V420_9GAMM</name>
<keyword evidence="8" id="KW-1185">Reference proteome</keyword>
<dbReference type="Proteomes" id="UP000652567">
    <property type="component" value="Unassembled WGS sequence"/>
</dbReference>
<evidence type="ECO:0000256" key="6">
    <source>
        <dbReference type="SAM" id="Phobius"/>
    </source>
</evidence>
<evidence type="ECO:0000256" key="2">
    <source>
        <dbReference type="ARBA" id="ARBA00022448"/>
    </source>
</evidence>
<evidence type="ECO:0000313" key="8">
    <source>
        <dbReference type="Proteomes" id="UP000652567"/>
    </source>
</evidence>
<evidence type="ECO:0000256" key="5">
    <source>
        <dbReference type="ARBA" id="ARBA00023136"/>
    </source>
</evidence>
<accession>A0A928V420</accession>
<feature type="transmembrane region" description="Helical" evidence="6">
    <location>
        <begin position="97"/>
        <end position="115"/>
    </location>
</feature>
<dbReference type="GO" id="GO:0035348">
    <property type="term" value="P:acetyl-CoA transmembrane transport"/>
    <property type="evidence" value="ECO:0007669"/>
    <property type="project" value="InterPro"/>
</dbReference>
<dbReference type="Gene3D" id="1.20.1250.20">
    <property type="entry name" value="MFS general substrate transporter like domains"/>
    <property type="match status" value="2"/>
</dbReference>
<evidence type="ECO:0000313" key="7">
    <source>
        <dbReference type="EMBL" id="MBE8718381.1"/>
    </source>
</evidence>
<evidence type="ECO:0000256" key="4">
    <source>
        <dbReference type="ARBA" id="ARBA00022989"/>
    </source>
</evidence>
<evidence type="ECO:0000256" key="1">
    <source>
        <dbReference type="ARBA" id="ARBA00004141"/>
    </source>
</evidence>
<reference evidence="7" key="1">
    <citation type="submission" date="2018-07" db="EMBL/GenBank/DDBJ databases">
        <title>Genome assembly of strain Ka43.</title>
        <authorList>
            <person name="Kukolya J."/>
            <person name="Nagy I."/>
            <person name="Horvath B."/>
            <person name="Toth A."/>
        </authorList>
    </citation>
    <scope>NUCLEOTIDE SEQUENCE</scope>
    <source>
        <strain evidence="7">KB43</strain>
    </source>
</reference>
<dbReference type="EMBL" id="PRDL01000001">
    <property type="protein sequence ID" value="MBE8718381.1"/>
    <property type="molecule type" value="Genomic_DNA"/>
</dbReference>
<dbReference type="PANTHER" id="PTHR12778:SF10">
    <property type="entry name" value="MAJOR FACILITATOR SUPERFAMILY DOMAIN-CONTAINING PROTEIN 3"/>
    <property type="match status" value="1"/>
</dbReference>
<dbReference type="Pfam" id="PF13000">
    <property type="entry name" value="Acatn"/>
    <property type="match status" value="1"/>
</dbReference>
<feature type="transmembrane region" description="Helical" evidence="6">
    <location>
        <begin position="357"/>
        <end position="384"/>
    </location>
</feature>
<feature type="transmembrane region" description="Helical" evidence="6">
    <location>
        <begin position="306"/>
        <end position="324"/>
    </location>
</feature>
<feature type="transmembrane region" description="Helical" evidence="6">
    <location>
        <begin position="264"/>
        <end position="286"/>
    </location>
</feature>
<dbReference type="InterPro" id="IPR024371">
    <property type="entry name" value="AcetylCoA_trans_1-like"/>
</dbReference>
<dbReference type="SUPFAM" id="SSF103473">
    <property type="entry name" value="MFS general substrate transporter"/>
    <property type="match status" value="1"/>
</dbReference>
<comment type="caution">
    <text evidence="7">The sequence shown here is derived from an EMBL/GenBank/DDBJ whole genome shotgun (WGS) entry which is preliminary data.</text>
</comment>
<feature type="transmembrane region" description="Helical" evidence="6">
    <location>
        <begin position="24"/>
        <end position="45"/>
    </location>
</feature>
<keyword evidence="2" id="KW-0813">Transport</keyword>
<feature type="transmembrane region" description="Helical" evidence="6">
    <location>
        <begin position="157"/>
        <end position="178"/>
    </location>
</feature>
<proteinExistence type="predicted"/>
<feature type="transmembrane region" description="Helical" evidence="6">
    <location>
        <begin position="331"/>
        <end position="351"/>
    </location>
</feature>
<dbReference type="AlphaFoldDB" id="A0A928V420"/>
<sequence length="461" mass="51108">MLNRLDGKSQGWRETLLSYSDHRLFYIFLLGCASGFPWVLVGSSMSGWLSDAGLSRSAIGFFGSVTLVYAINFLWAPLLDRVRLPLFCTRLGQRRGWIFFMQGLMLLATLGIAFTNPAESLLWTSLLALCITTCSATQDIAIDAYRIDIIGDEKTKLPPAAAMGVIGWWTGFSLPGYFAFAYADTVGWNAVYLGLAAFIGLLMVFTLLIREPVTDREFLQRQAELRYQQQLAVTDSIWRKILARISVTVIEPFAEFFRRNGWQLALMILCFVFLFKLGEAFLGRMSIVFYREVGFTNEQIAEYSKLIGWFATVAFTLIGSAINIRYGIIRGLFVGGVAMAGSNLMFAWIAIAGPKESLFLATILVDNFTTAFATVAMVSFLSWLTGRAFSAAQYALLSSLSNFGKTALSSFSGQMVDSLGGNWALFFVITALMVVPGLVLLLIIGRKFKQRESAQPTELSQ</sequence>
<feature type="transmembrane region" description="Helical" evidence="6">
    <location>
        <begin position="57"/>
        <end position="76"/>
    </location>
</feature>
<feature type="transmembrane region" description="Helical" evidence="6">
    <location>
        <begin position="190"/>
        <end position="209"/>
    </location>
</feature>
<keyword evidence="3 6" id="KW-0812">Transmembrane</keyword>
<keyword evidence="5 6" id="KW-0472">Membrane</keyword>
<dbReference type="PANTHER" id="PTHR12778">
    <property type="entry name" value="SOLUTE CARRIER FAMILY 33 ACETYL-COA TRANSPORTER -RELATED"/>
    <property type="match status" value="1"/>
</dbReference>